<reference evidence="9 10" key="1">
    <citation type="submission" date="2015-11" db="EMBL/GenBank/DDBJ databases">
        <title>Genomic analysis of 38 Legionella species identifies large and diverse effector repertoires.</title>
        <authorList>
            <person name="Burstein D."/>
            <person name="Amaro F."/>
            <person name="Zusman T."/>
            <person name="Lifshitz Z."/>
            <person name="Cohen O."/>
            <person name="Gilbert J.A."/>
            <person name="Pupko T."/>
            <person name="Shuman H.A."/>
            <person name="Segal G."/>
        </authorList>
    </citation>
    <scope>NUCLEOTIDE SEQUENCE [LARGE SCALE GENOMIC DNA]</scope>
    <source>
        <strain evidence="9 10">ATCC 49505</strain>
    </source>
</reference>
<dbReference type="GO" id="GO:0071972">
    <property type="term" value="F:peptidoglycan L,D-transpeptidase activity"/>
    <property type="evidence" value="ECO:0007669"/>
    <property type="project" value="TreeGrafter"/>
</dbReference>
<keyword evidence="6 7" id="KW-0961">Cell wall biogenesis/degradation</keyword>
<protein>
    <submittedName>
        <fullName evidence="9">Enhanced entry protein EnhA</fullName>
    </submittedName>
</protein>
<dbReference type="PROSITE" id="PS52029">
    <property type="entry name" value="LD_TPASE"/>
    <property type="match status" value="1"/>
</dbReference>
<gene>
    <name evidence="9" type="primary">enhA_1</name>
    <name evidence="9" type="ORF">Llon_0914</name>
</gene>
<dbReference type="OrthoDB" id="463216at2"/>
<feature type="active site" description="Proton donor/acceptor" evidence="7">
    <location>
        <position position="144"/>
    </location>
</feature>
<dbReference type="Proteomes" id="UP000054997">
    <property type="component" value="Unassembled WGS sequence"/>
</dbReference>
<dbReference type="EMBL" id="LNYK01000014">
    <property type="protein sequence ID" value="KTD21749.1"/>
    <property type="molecule type" value="Genomic_DNA"/>
</dbReference>
<dbReference type="PATRIC" id="fig|45068.5.peg.984"/>
<comment type="caution">
    <text evidence="9">The sequence shown here is derived from an EMBL/GenBank/DDBJ whole genome shotgun (WGS) entry which is preliminary data.</text>
</comment>
<dbReference type="AlphaFoldDB" id="A0A0W0VNL4"/>
<evidence type="ECO:0000259" key="8">
    <source>
        <dbReference type="PROSITE" id="PS52029"/>
    </source>
</evidence>
<dbReference type="GO" id="GO:0005576">
    <property type="term" value="C:extracellular region"/>
    <property type="evidence" value="ECO:0007669"/>
    <property type="project" value="TreeGrafter"/>
</dbReference>
<evidence type="ECO:0000256" key="5">
    <source>
        <dbReference type="ARBA" id="ARBA00022984"/>
    </source>
</evidence>
<dbReference type="SUPFAM" id="SSF141523">
    <property type="entry name" value="L,D-transpeptidase catalytic domain-like"/>
    <property type="match status" value="1"/>
</dbReference>
<dbReference type="GO" id="GO:0071555">
    <property type="term" value="P:cell wall organization"/>
    <property type="evidence" value="ECO:0007669"/>
    <property type="project" value="UniProtKB-UniRule"/>
</dbReference>
<proteinExistence type="inferred from homology"/>
<evidence type="ECO:0000313" key="10">
    <source>
        <dbReference type="Proteomes" id="UP000054997"/>
    </source>
</evidence>
<dbReference type="InterPro" id="IPR050979">
    <property type="entry name" value="LD-transpeptidase"/>
</dbReference>
<keyword evidence="3" id="KW-0808">Transferase</keyword>
<evidence type="ECO:0000256" key="6">
    <source>
        <dbReference type="ARBA" id="ARBA00023316"/>
    </source>
</evidence>
<sequence length="186" mass="20353">MDKKLIVLPLCMSAVACGPIDPSTVVVDDAGYSHYTVHHSMDNKGSDYFPAKREATGRKVFIFDPKVTAWAAYDAQGNRVKTGRASGGKDFCEDVGRPCRTVTGKFRVYSKKGEDCTSSIYPIETGGGARMPYCMHFNGGYSIHGAYEVPNYNASHGCVRVLPSAAKWLNENFIDIGTTVIVKPYH</sequence>
<dbReference type="GO" id="GO:0018104">
    <property type="term" value="P:peptidoglycan-protein cross-linking"/>
    <property type="evidence" value="ECO:0007669"/>
    <property type="project" value="TreeGrafter"/>
</dbReference>
<keyword evidence="10" id="KW-1185">Reference proteome</keyword>
<evidence type="ECO:0000256" key="1">
    <source>
        <dbReference type="ARBA" id="ARBA00004752"/>
    </source>
</evidence>
<evidence type="ECO:0000256" key="3">
    <source>
        <dbReference type="ARBA" id="ARBA00022679"/>
    </source>
</evidence>
<dbReference type="Gene3D" id="2.40.440.10">
    <property type="entry name" value="L,D-transpeptidase catalytic domain-like"/>
    <property type="match status" value="1"/>
</dbReference>
<dbReference type="PANTHER" id="PTHR30582:SF2">
    <property type="entry name" value="L,D-TRANSPEPTIDASE YCIB-RELATED"/>
    <property type="match status" value="1"/>
</dbReference>
<evidence type="ECO:0000256" key="4">
    <source>
        <dbReference type="ARBA" id="ARBA00022960"/>
    </source>
</evidence>
<accession>A0A0W0VNL4</accession>
<dbReference type="RefSeq" id="WP_058528911.1">
    <property type="nucleotide sequence ID" value="NZ_CAAAHZ010000002.1"/>
</dbReference>
<keyword evidence="4 7" id="KW-0133">Cell shape</keyword>
<dbReference type="PROSITE" id="PS51257">
    <property type="entry name" value="PROKAR_LIPOPROTEIN"/>
    <property type="match status" value="1"/>
</dbReference>
<dbReference type="Pfam" id="PF03734">
    <property type="entry name" value="YkuD"/>
    <property type="match status" value="1"/>
</dbReference>
<dbReference type="GO" id="GO:0016740">
    <property type="term" value="F:transferase activity"/>
    <property type="evidence" value="ECO:0007669"/>
    <property type="project" value="UniProtKB-KW"/>
</dbReference>
<dbReference type="CDD" id="cd16913">
    <property type="entry name" value="YkuD_like"/>
    <property type="match status" value="1"/>
</dbReference>
<evidence type="ECO:0000313" key="9">
    <source>
        <dbReference type="EMBL" id="KTD21749.1"/>
    </source>
</evidence>
<organism evidence="9 10">
    <name type="scientific">Legionella londiniensis</name>
    <dbReference type="NCBI Taxonomy" id="45068"/>
    <lineage>
        <taxon>Bacteria</taxon>
        <taxon>Pseudomonadati</taxon>
        <taxon>Pseudomonadota</taxon>
        <taxon>Gammaproteobacteria</taxon>
        <taxon>Legionellales</taxon>
        <taxon>Legionellaceae</taxon>
        <taxon>Legionella</taxon>
    </lineage>
</organism>
<dbReference type="InterPro" id="IPR005490">
    <property type="entry name" value="LD_TPept_cat_dom"/>
</dbReference>
<feature type="domain" description="L,D-TPase catalytic" evidence="8">
    <location>
        <begin position="59"/>
        <end position="183"/>
    </location>
</feature>
<feature type="active site" description="Nucleophile" evidence="7">
    <location>
        <position position="158"/>
    </location>
</feature>
<evidence type="ECO:0000256" key="2">
    <source>
        <dbReference type="ARBA" id="ARBA00005992"/>
    </source>
</evidence>
<dbReference type="InterPro" id="IPR038063">
    <property type="entry name" value="Transpep_catalytic_dom"/>
</dbReference>
<dbReference type="STRING" id="45068.Llon_0914"/>
<name>A0A0W0VNL4_9GAMM</name>
<comment type="similarity">
    <text evidence="2">Belongs to the YkuD family.</text>
</comment>
<evidence type="ECO:0000256" key="7">
    <source>
        <dbReference type="PROSITE-ProRule" id="PRU01373"/>
    </source>
</evidence>
<dbReference type="GO" id="GO:0008360">
    <property type="term" value="P:regulation of cell shape"/>
    <property type="evidence" value="ECO:0007669"/>
    <property type="project" value="UniProtKB-UniRule"/>
</dbReference>
<comment type="pathway">
    <text evidence="1 7">Cell wall biogenesis; peptidoglycan biosynthesis.</text>
</comment>
<dbReference type="PANTHER" id="PTHR30582">
    <property type="entry name" value="L,D-TRANSPEPTIDASE"/>
    <property type="match status" value="1"/>
</dbReference>
<keyword evidence="5 7" id="KW-0573">Peptidoglycan synthesis</keyword>
<dbReference type="UniPathway" id="UPA00219"/>